<evidence type="ECO:0000313" key="2">
    <source>
        <dbReference type="Proteomes" id="UP000660262"/>
    </source>
</evidence>
<dbReference type="AlphaFoldDB" id="A0A830HA01"/>
<dbReference type="Gene3D" id="1.25.10.10">
    <property type="entry name" value="Leucine-rich Repeat Variant"/>
    <property type="match status" value="1"/>
</dbReference>
<keyword evidence="2" id="KW-1185">Reference proteome</keyword>
<reference evidence="1" key="1">
    <citation type="submission" date="2020-10" db="EMBL/GenBank/DDBJ databases">
        <title>Unveiling of a novel bifunctional photoreceptor, Dualchrome1, isolated from a cosmopolitan green alga.</title>
        <authorList>
            <person name="Suzuki S."/>
            <person name="Kawachi M."/>
        </authorList>
    </citation>
    <scope>NUCLEOTIDE SEQUENCE</scope>
    <source>
        <strain evidence="1">NIES 2893</strain>
    </source>
</reference>
<dbReference type="EMBL" id="BNJQ01000004">
    <property type="protein sequence ID" value="GHP02760.1"/>
    <property type="molecule type" value="Genomic_DNA"/>
</dbReference>
<evidence type="ECO:0000313" key="1">
    <source>
        <dbReference type="EMBL" id="GHP02760.1"/>
    </source>
</evidence>
<proteinExistence type="predicted"/>
<protein>
    <submittedName>
        <fullName evidence="1">Uncharacterized protein</fullName>
    </submittedName>
</protein>
<accession>A0A830HA01</accession>
<name>A0A830HA01_9CHLO</name>
<organism evidence="1 2">
    <name type="scientific">Pycnococcus provasolii</name>
    <dbReference type="NCBI Taxonomy" id="41880"/>
    <lineage>
        <taxon>Eukaryota</taxon>
        <taxon>Viridiplantae</taxon>
        <taxon>Chlorophyta</taxon>
        <taxon>Pseudoscourfieldiophyceae</taxon>
        <taxon>Pseudoscourfieldiales</taxon>
        <taxon>Pycnococcaceae</taxon>
        <taxon>Pycnococcus</taxon>
    </lineage>
</organism>
<sequence length="394" mass="40205">MAARSPNPAVTAVLAKLAEAVLSSEASQATAASRAIRDAASSSSSMATTQQIAEAGCVDALITAAHGNAEGGGLGLERTLLCAIAGKLPEHTLAAIDALAACATSPIVRGAIAGSGILGMISAVVLSPNSPPGDRAVGIRAAASMAFDDDDVAAAAGEERAREFQQLRQQLLSTNVCGVVARHVGEMWDGSAALLMSDDDDDDDDDDDLERLLAAAQAEVAQDTLIRAACEAVRIFSRDPSFVEKMVEEKAASRLLRRLPCPHAARALKALAAESPACSDEVLSTAAIRITQAIQHGDSTSRRECVATLASALASATSTGSDTTRRDAAREAADAAMQDGLAQSLRRAVVLGGDDTAKEVSRLVEVLSLAGGNQVARELSATGVDTAIAQALAG</sequence>
<dbReference type="InterPro" id="IPR011989">
    <property type="entry name" value="ARM-like"/>
</dbReference>
<gene>
    <name evidence="1" type="ORF">PPROV_000151500</name>
</gene>
<comment type="caution">
    <text evidence="1">The sequence shown here is derived from an EMBL/GenBank/DDBJ whole genome shotgun (WGS) entry which is preliminary data.</text>
</comment>
<dbReference type="Proteomes" id="UP000660262">
    <property type="component" value="Unassembled WGS sequence"/>
</dbReference>
<dbReference type="InterPro" id="IPR016024">
    <property type="entry name" value="ARM-type_fold"/>
</dbReference>
<dbReference type="SUPFAM" id="SSF48371">
    <property type="entry name" value="ARM repeat"/>
    <property type="match status" value="1"/>
</dbReference>